<dbReference type="Proteomes" id="UP000095713">
    <property type="component" value="Unassembled WGS sequence"/>
</dbReference>
<dbReference type="AlphaFoldDB" id="A0A1E5T830"/>
<evidence type="ECO:0000313" key="1">
    <source>
        <dbReference type="EMBL" id="OEK07532.1"/>
    </source>
</evidence>
<name>A0A1E5T830_9FLAO</name>
<organism evidence="1 2">
    <name type="scientific">Flavivirga aquatica</name>
    <dbReference type="NCBI Taxonomy" id="1849968"/>
    <lineage>
        <taxon>Bacteria</taxon>
        <taxon>Pseudomonadati</taxon>
        <taxon>Bacteroidota</taxon>
        <taxon>Flavobacteriia</taxon>
        <taxon>Flavobacteriales</taxon>
        <taxon>Flavobacteriaceae</taxon>
        <taxon>Flavivirga</taxon>
    </lineage>
</organism>
<protein>
    <submittedName>
        <fullName evidence="1">Uncharacterized protein</fullName>
    </submittedName>
</protein>
<sequence length="80" mass="8285">MKNEKSISFYASQQEVSNAEFGTALTAGACSTCSSSCGVSMEEKTINHYSSNQEIEDEFGTALTAGACSSTCSSCGTSMV</sequence>
<dbReference type="RefSeq" id="WP_069830660.1">
    <property type="nucleotide sequence ID" value="NZ_MDJD01000047.1"/>
</dbReference>
<gene>
    <name evidence="1" type="ORF">A8C32_17195</name>
</gene>
<reference evidence="1 2" key="1">
    <citation type="submission" date="2016-05" db="EMBL/GenBank/DDBJ databases">
        <title>Draft Genome Sequence of Algibacter sp. Strain SK-16 Isolated from the Surface Water of Aburatsubo Inlet.</title>
        <authorList>
            <person name="Wong S.-K."/>
            <person name="Yoshizawa S."/>
            <person name="Nakajima Y."/>
            <person name="Ogura Y."/>
            <person name="Tetsuya H."/>
            <person name="Hamasaki K."/>
        </authorList>
    </citation>
    <scope>NUCLEOTIDE SEQUENCE [LARGE SCALE GENOMIC DNA]</scope>
    <source>
        <strain evidence="1 2">SK-16</strain>
    </source>
</reference>
<dbReference type="STRING" id="1849968.A8C32_17195"/>
<comment type="caution">
    <text evidence="1">The sequence shown here is derived from an EMBL/GenBank/DDBJ whole genome shotgun (WGS) entry which is preliminary data.</text>
</comment>
<accession>A0A1E5T830</accession>
<dbReference type="EMBL" id="MDJD01000047">
    <property type="protein sequence ID" value="OEK07532.1"/>
    <property type="molecule type" value="Genomic_DNA"/>
</dbReference>
<keyword evidence="2" id="KW-1185">Reference proteome</keyword>
<evidence type="ECO:0000313" key="2">
    <source>
        <dbReference type="Proteomes" id="UP000095713"/>
    </source>
</evidence>
<proteinExistence type="predicted"/>